<feature type="transmembrane region" description="Helical" evidence="1">
    <location>
        <begin position="31"/>
        <end position="50"/>
    </location>
</feature>
<keyword evidence="1" id="KW-0472">Membrane</keyword>
<evidence type="ECO:0000313" key="2">
    <source>
        <dbReference type="EMBL" id="QDQ72573.1"/>
    </source>
</evidence>
<proteinExistence type="predicted"/>
<evidence type="ECO:0000256" key="1">
    <source>
        <dbReference type="SAM" id="Phobius"/>
    </source>
</evidence>
<dbReference type="RefSeq" id="WP_143878089.1">
    <property type="nucleotide sequence ID" value="NZ_BAABLZ010000002.1"/>
</dbReference>
<protein>
    <submittedName>
        <fullName evidence="2">Uncharacterized protein</fullName>
    </submittedName>
</protein>
<organism evidence="2 3">
    <name type="scientific">Pseudoluteimonas lycopersici</name>
    <dbReference type="NCBI Taxonomy" id="1324796"/>
    <lineage>
        <taxon>Bacteria</taxon>
        <taxon>Pseudomonadati</taxon>
        <taxon>Pseudomonadota</taxon>
        <taxon>Gammaproteobacteria</taxon>
        <taxon>Lysobacterales</taxon>
        <taxon>Lysobacteraceae</taxon>
        <taxon>Pseudoluteimonas</taxon>
    </lineage>
</organism>
<name>A0A516V221_9GAMM</name>
<accession>A0A516V221</accession>
<dbReference type="EMBL" id="CP041742">
    <property type="protein sequence ID" value="QDQ72573.1"/>
    <property type="molecule type" value="Genomic_DNA"/>
</dbReference>
<sequence>MRTLIIIAIGILVGLLTMWVMRKARKSPRTAFLAFAILWLAFCLYNMWVGVSSAGYAVTEELPFLAINFLVPVGVVFALRKRIGRAH</sequence>
<reference evidence="2 3" key="1">
    <citation type="submission" date="2019-07" db="EMBL/GenBank/DDBJ databases">
        <title>Lysobacter weifangensis sp. nov., isolated from bensulfuron-methyl contaminated farmland soil.</title>
        <authorList>
            <person name="Zhao H."/>
        </authorList>
    </citation>
    <scope>NUCLEOTIDE SEQUENCE [LARGE SCALE GENOMIC DNA]</scope>
    <source>
        <strain evidence="2 3">CC-Bw-6</strain>
    </source>
</reference>
<evidence type="ECO:0000313" key="3">
    <source>
        <dbReference type="Proteomes" id="UP000315891"/>
    </source>
</evidence>
<keyword evidence="1" id="KW-1133">Transmembrane helix</keyword>
<keyword evidence="3" id="KW-1185">Reference proteome</keyword>
<keyword evidence="1" id="KW-0812">Transmembrane</keyword>
<dbReference type="OrthoDB" id="4764194at2"/>
<feature type="transmembrane region" description="Helical" evidence="1">
    <location>
        <begin position="6"/>
        <end position="24"/>
    </location>
</feature>
<gene>
    <name evidence="2" type="ORF">FNZ56_01070</name>
</gene>
<dbReference type="Proteomes" id="UP000315891">
    <property type="component" value="Chromosome"/>
</dbReference>
<dbReference type="AlphaFoldDB" id="A0A516V221"/>
<feature type="transmembrane region" description="Helical" evidence="1">
    <location>
        <begin position="62"/>
        <end position="79"/>
    </location>
</feature>